<dbReference type="GO" id="GO:0006420">
    <property type="term" value="P:arginyl-tRNA aminoacylation"/>
    <property type="evidence" value="ECO:0007669"/>
    <property type="project" value="InterPro"/>
</dbReference>
<evidence type="ECO:0000256" key="5">
    <source>
        <dbReference type="ARBA" id="ARBA00022598"/>
    </source>
</evidence>
<evidence type="ECO:0000256" key="4">
    <source>
        <dbReference type="ARBA" id="ARBA00022490"/>
    </source>
</evidence>
<dbReference type="PRINTS" id="PR01045">
    <property type="entry name" value="TRNASYNTHGB"/>
</dbReference>
<dbReference type="PANTHER" id="PTHR30075:SF2">
    <property type="entry name" value="GLYCINE--TRNA LIGASE, CHLOROPLASTIC_MITOCHONDRIAL 2"/>
    <property type="match status" value="1"/>
</dbReference>
<comment type="caution">
    <text evidence="13">The sequence shown here is derived from an EMBL/GenBank/DDBJ whole genome shotgun (WGS) entry which is preliminary data.</text>
</comment>
<keyword evidence="14" id="KW-1185">Reference proteome</keyword>
<name>A0AA37T751_9GAMM</name>
<evidence type="ECO:0000256" key="9">
    <source>
        <dbReference type="ARBA" id="ARBA00023146"/>
    </source>
</evidence>
<dbReference type="HAMAP" id="MF_00255">
    <property type="entry name" value="Gly_tRNA_synth_beta"/>
    <property type="match status" value="1"/>
</dbReference>
<comment type="catalytic activity">
    <reaction evidence="10 11">
        <text>tRNA(Gly) + glycine + ATP = glycyl-tRNA(Gly) + AMP + diphosphate</text>
        <dbReference type="Rhea" id="RHEA:16013"/>
        <dbReference type="Rhea" id="RHEA-COMP:9664"/>
        <dbReference type="Rhea" id="RHEA-COMP:9683"/>
        <dbReference type="ChEBI" id="CHEBI:30616"/>
        <dbReference type="ChEBI" id="CHEBI:33019"/>
        <dbReference type="ChEBI" id="CHEBI:57305"/>
        <dbReference type="ChEBI" id="CHEBI:78442"/>
        <dbReference type="ChEBI" id="CHEBI:78522"/>
        <dbReference type="ChEBI" id="CHEBI:456215"/>
        <dbReference type="EC" id="6.1.1.14"/>
    </reaction>
</comment>
<comment type="subunit">
    <text evidence="3 11">Tetramer of two alpha and two beta subunits.</text>
</comment>
<dbReference type="RefSeq" id="WP_232594620.1">
    <property type="nucleotide sequence ID" value="NZ_BSPD01000103.1"/>
</dbReference>
<keyword evidence="8 11" id="KW-0648">Protein biosynthesis</keyword>
<dbReference type="Pfam" id="PF05746">
    <property type="entry name" value="DALR_1"/>
    <property type="match status" value="1"/>
</dbReference>
<keyword evidence="7 11" id="KW-0067">ATP-binding</keyword>
<dbReference type="GO" id="GO:0004814">
    <property type="term" value="F:arginine-tRNA ligase activity"/>
    <property type="evidence" value="ECO:0007669"/>
    <property type="project" value="InterPro"/>
</dbReference>
<evidence type="ECO:0000313" key="13">
    <source>
        <dbReference type="EMBL" id="GLS28199.1"/>
    </source>
</evidence>
<dbReference type="InterPro" id="IPR006194">
    <property type="entry name" value="Gly-tRNA-synth_heterodimer"/>
</dbReference>
<keyword evidence="9 11" id="KW-0030">Aminoacyl-tRNA synthetase</keyword>
<dbReference type="Pfam" id="PF02092">
    <property type="entry name" value="tRNA_synt_2f"/>
    <property type="match status" value="1"/>
</dbReference>
<keyword evidence="6 11" id="KW-0547">Nucleotide-binding</keyword>
<gene>
    <name evidence="11 13" type="primary">glyS</name>
    <name evidence="13" type="ORF">GCM10007877_39180</name>
</gene>
<evidence type="ECO:0000256" key="6">
    <source>
        <dbReference type="ARBA" id="ARBA00022741"/>
    </source>
</evidence>
<sequence>MSNEFLVELGTEELPPKALKSLSDSFADGIIRGLSDQQLGYESVSTFASPRRLAVFIKGLDDATPKKEVVVWGPPAKIAFDDSGSPTKAAQAFASKNGIEVSELKTENDGKADKLVHRKVAGGEATTSLLPVIVEQSLNGLPIPKRMRWGARRDEFVRPVHWLVMLFGDQVIDTTILGCQSGNVSQGHRFHCAEELVINHPNEYESLLETKGHVIASFEKRRDIIVEQVQAQATSIGAQAVIESDLLDEVTALVEWPQALTGRFDERFLSVPAEALISSMKEHQKYFHVVDDTGHLMPNFITVANIISTDPQQVISGNERVIRPRLADAAFFFETDKKTTLGQQRDKLKNIVFQAQLGSVYQKTERVAALAKAISAKLGQKGLFAERAGELCKSDLVTEMVLEFDNMQGIAGLYYAMNDGEPEEVAQALAEQYLPRFAGDELPSTDTGTVLALADRLDTIVGIFGIGQIPSGSKDPFALRRASLGVLRLIIEKRLDLDLAELIDLAKSQYNDLPKAENVKDSVLTYMLDRLRAWYEDAGISAEVYLAVHAKSLSTPTDIHNRIYAVAEFSKLDASQALAAANKRVSNILTKAEATYLEPVNEVLLQEDAEVKLADALVAMDEKVAPLLAKADYTDALAMMAELREPVDAFFDNVMVMADDPALQTNRLSLLAQLRALFLEVADISLLVPAKG</sequence>
<dbReference type="PROSITE" id="PS50861">
    <property type="entry name" value="AA_TRNA_LIGASE_II_GLYAB"/>
    <property type="match status" value="1"/>
</dbReference>
<evidence type="ECO:0000256" key="8">
    <source>
        <dbReference type="ARBA" id="ARBA00022917"/>
    </source>
</evidence>
<dbReference type="EMBL" id="BSPD01000103">
    <property type="protein sequence ID" value="GLS28199.1"/>
    <property type="molecule type" value="Genomic_DNA"/>
</dbReference>
<dbReference type="InterPro" id="IPR015944">
    <property type="entry name" value="Gly-tRNA-synth_bsu"/>
</dbReference>
<evidence type="ECO:0000256" key="3">
    <source>
        <dbReference type="ARBA" id="ARBA00011209"/>
    </source>
</evidence>
<dbReference type="NCBIfam" id="TIGR00211">
    <property type="entry name" value="glyS"/>
    <property type="match status" value="1"/>
</dbReference>
<feature type="domain" description="DALR anticodon binding" evidence="12">
    <location>
        <begin position="580"/>
        <end position="677"/>
    </location>
</feature>
<proteinExistence type="inferred from homology"/>
<dbReference type="GO" id="GO:0006426">
    <property type="term" value="P:glycyl-tRNA aminoacylation"/>
    <property type="evidence" value="ECO:0007669"/>
    <property type="project" value="UniProtKB-UniRule"/>
</dbReference>
<dbReference type="SUPFAM" id="SSF109604">
    <property type="entry name" value="HD-domain/PDEase-like"/>
    <property type="match status" value="1"/>
</dbReference>
<evidence type="ECO:0000259" key="12">
    <source>
        <dbReference type="Pfam" id="PF05746"/>
    </source>
</evidence>
<accession>A0AA37T751</accession>
<dbReference type="GO" id="GO:0005829">
    <property type="term" value="C:cytosol"/>
    <property type="evidence" value="ECO:0007669"/>
    <property type="project" value="TreeGrafter"/>
</dbReference>
<evidence type="ECO:0000256" key="11">
    <source>
        <dbReference type="HAMAP-Rule" id="MF_00255"/>
    </source>
</evidence>
<dbReference type="Proteomes" id="UP001156870">
    <property type="component" value="Unassembled WGS sequence"/>
</dbReference>
<evidence type="ECO:0000256" key="1">
    <source>
        <dbReference type="ARBA" id="ARBA00004496"/>
    </source>
</evidence>
<organism evidence="13 14">
    <name type="scientific">Marinibactrum halimedae</name>
    <dbReference type="NCBI Taxonomy" id="1444977"/>
    <lineage>
        <taxon>Bacteria</taxon>
        <taxon>Pseudomonadati</taxon>
        <taxon>Pseudomonadota</taxon>
        <taxon>Gammaproteobacteria</taxon>
        <taxon>Cellvibrionales</taxon>
        <taxon>Cellvibrionaceae</taxon>
        <taxon>Marinibactrum</taxon>
    </lineage>
</organism>
<dbReference type="AlphaFoldDB" id="A0AA37T751"/>
<keyword evidence="5 11" id="KW-0436">Ligase</keyword>
<protein>
    <recommendedName>
        <fullName evidence="11">Glycine--tRNA ligase beta subunit</fullName>
        <ecNumber evidence="11">6.1.1.14</ecNumber>
    </recommendedName>
    <alternativeName>
        <fullName evidence="11">Glycyl-tRNA synthetase beta subunit</fullName>
        <shortName evidence="11">GlyRS</shortName>
    </alternativeName>
</protein>
<dbReference type="EC" id="6.1.1.14" evidence="11"/>
<comment type="similarity">
    <text evidence="2 11">Belongs to the class-II aminoacyl-tRNA synthetase family.</text>
</comment>
<evidence type="ECO:0000256" key="7">
    <source>
        <dbReference type="ARBA" id="ARBA00022840"/>
    </source>
</evidence>
<evidence type="ECO:0000256" key="2">
    <source>
        <dbReference type="ARBA" id="ARBA00008226"/>
    </source>
</evidence>
<dbReference type="GO" id="GO:0004820">
    <property type="term" value="F:glycine-tRNA ligase activity"/>
    <property type="evidence" value="ECO:0007669"/>
    <property type="project" value="UniProtKB-UniRule"/>
</dbReference>
<evidence type="ECO:0000313" key="14">
    <source>
        <dbReference type="Proteomes" id="UP001156870"/>
    </source>
</evidence>
<evidence type="ECO:0000256" key="10">
    <source>
        <dbReference type="ARBA" id="ARBA00047937"/>
    </source>
</evidence>
<dbReference type="PANTHER" id="PTHR30075">
    <property type="entry name" value="GLYCYL-TRNA SYNTHETASE"/>
    <property type="match status" value="1"/>
</dbReference>
<dbReference type="InterPro" id="IPR008909">
    <property type="entry name" value="DALR_anticod-bd"/>
</dbReference>
<keyword evidence="4 11" id="KW-0963">Cytoplasm</keyword>
<dbReference type="GO" id="GO:0005524">
    <property type="term" value="F:ATP binding"/>
    <property type="evidence" value="ECO:0007669"/>
    <property type="project" value="UniProtKB-UniRule"/>
</dbReference>
<reference evidence="13 14" key="1">
    <citation type="journal article" date="2014" name="Int. J. Syst. Evol. Microbiol.">
        <title>Complete genome sequence of Corynebacterium casei LMG S-19264T (=DSM 44701T), isolated from a smear-ripened cheese.</title>
        <authorList>
            <consortium name="US DOE Joint Genome Institute (JGI-PGF)"/>
            <person name="Walter F."/>
            <person name="Albersmeier A."/>
            <person name="Kalinowski J."/>
            <person name="Ruckert C."/>
        </authorList>
    </citation>
    <scope>NUCLEOTIDE SEQUENCE [LARGE SCALE GENOMIC DNA]</scope>
    <source>
        <strain evidence="13 14">NBRC 110095</strain>
    </source>
</reference>
<comment type="subcellular location">
    <subcellularLocation>
        <location evidence="1 11">Cytoplasm</location>
    </subcellularLocation>
</comment>